<evidence type="ECO:0000256" key="1">
    <source>
        <dbReference type="ARBA" id="ARBA00023015"/>
    </source>
</evidence>
<dbReference type="Proteomes" id="UP000661607">
    <property type="component" value="Unassembled WGS sequence"/>
</dbReference>
<dbReference type="PRINTS" id="PR00038">
    <property type="entry name" value="HTHLUXR"/>
</dbReference>
<sequence length="214" mass="23708">MTRSPGVSTAVRGEEARAILERAVTASDAGPSLRLRLIFDRARALLTEDPEPHFQAALKDPAGEEWPFERAQTRLEFGEWLRRARRITEARAMLAQALQIFERLGAAPWAERARAELRAAGLTPGPVSRGALASLPAHNRQIVELAAEGLTNKEIGERLYLSYRTVGSHLYQAFPLLGVTSRSQLRQAVESERAEVAQTARAMQMRAFRRAPAS</sequence>
<evidence type="ECO:0000313" key="6">
    <source>
        <dbReference type="Proteomes" id="UP000661607"/>
    </source>
</evidence>
<dbReference type="InterPro" id="IPR000792">
    <property type="entry name" value="Tscrpt_reg_LuxR_C"/>
</dbReference>
<name>A0ABR9KJA6_9ACTN</name>
<protein>
    <submittedName>
        <fullName evidence="5">DNA-binding CsgD family transcriptional regulator</fullName>
    </submittedName>
</protein>
<dbReference type="GO" id="GO:0003677">
    <property type="term" value="F:DNA binding"/>
    <property type="evidence" value="ECO:0007669"/>
    <property type="project" value="UniProtKB-KW"/>
</dbReference>
<dbReference type="SMART" id="SM00421">
    <property type="entry name" value="HTH_LUXR"/>
    <property type="match status" value="1"/>
</dbReference>
<dbReference type="PANTHER" id="PTHR44688:SF16">
    <property type="entry name" value="DNA-BINDING TRANSCRIPTIONAL ACTIVATOR DEVR_DOSR"/>
    <property type="match status" value="1"/>
</dbReference>
<evidence type="ECO:0000259" key="4">
    <source>
        <dbReference type="PROSITE" id="PS50043"/>
    </source>
</evidence>
<keyword evidence="1" id="KW-0805">Transcription regulation</keyword>
<dbReference type="RefSeq" id="WP_192776897.1">
    <property type="nucleotide sequence ID" value="NZ_BAAASY010000034.1"/>
</dbReference>
<organism evidence="5 6">
    <name type="scientific">Nonomuraea africana</name>
    <dbReference type="NCBI Taxonomy" id="46171"/>
    <lineage>
        <taxon>Bacteria</taxon>
        <taxon>Bacillati</taxon>
        <taxon>Actinomycetota</taxon>
        <taxon>Actinomycetes</taxon>
        <taxon>Streptosporangiales</taxon>
        <taxon>Streptosporangiaceae</taxon>
        <taxon>Nonomuraea</taxon>
    </lineage>
</organism>
<evidence type="ECO:0000313" key="5">
    <source>
        <dbReference type="EMBL" id="MBE1562098.1"/>
    </source>
</evidence>
<dbReference type="Pfam" id="PF00196">
    <property type="entry name" value="GerE"/>
    <property type="match status" value="1"/>
</dbReference>
<keyword evidence="2 5" id="KW-0238">DNA-binding</keyword>
<accession>A0ABR9KJA6</accession>
<dbReference type="InterPro" id="IPR036388">
    <property type="entry name" value="WH-like_DNA-bd_sf"/>
</dbReference>
<dbReference type="EMBL" id="JADBEF010000001">
    <property type="protein sequence ID" value="MBE1562098.1"/>
    <property type="molecule type" value="Genomic_DNA"/>
</dbReference>
<keyword evidence="3" id="KW-0804">Transcription</keyword>
<feature type="domain" description="HTH luxR-type" evidence="4">
    <location>
        <begin position="128"/>
        <end position="193"/>
    </location>
</feature>
<evidence type="ECO:0000256" key="3">
    <source>
        <dbReference type="ARBA" id="ARBA00023163"/>
    </source>
</evidence>
<gene>
    <name evidence="5" type="ORF">H4W81_004877</name>
</gene>
<dbReference type="SUPFAM" id="SSF46894">
    <property type="entry name" value="C-terminal effector domain of the bipartite response regulators"/>
    <property type="match status" value="1"/>
</dbReference>
<dbReference type="InterPro" id="IPR016032">
    <property type="entry name" value="Sig_transdc_resp-reg_C-effctor"/>
</dbReference>
<dbReference type="PROSITE" id="PS50043">
    <property type="entry name" value="HTH_LUXR_2"/>
    <property type="match status" value="1"/>
</dbReference>
<dbReference type="CDD" id="cd06170">
    <property type="entry name" value="LuxR_C_like"/>
    <property type="match status" value="1"/>
</dbReference>
<comment type="caution">
    <text evidence="5">The sequence shown here is derived from an EMBL/GenBank/DDBJ whole genome shotgun (WGS) entry which is preliminary data.</text>
</comment>
<proteinExistence type="predicted"/>
<dbReference type="Gene3D" id="1.10.10.10">
    <property type="entry name" value="Winged helix-like DNA-binding domain superfamily/Winged helix DNA-binding domain"/>
    <property type="match status" value="1"/>
</dbReference>
<dbReference type="PANTHER" id="PTHR44688">
    <property type="entry name" value="DNA-BINDING TRANSCRIPTIONAL ACTIVATOR DEVR_DOSR"/>
    <property type="match status" value="1"/>
</dbReference>
<keyword evidence="6" id="KW-1185">Reference proteome</keyword>
<evidence type="ECO:0000256" key="2">
    <source>
        <dbReference type="ARBA" id="ARBA00023125"/>
    </source>
</evidence>
<reference evidence="5 6" key="1">
    <citation type="submission" date="2020-10" db="EMBL/GenBank/DDBJ databases">
        <title>Sequencing the genomes of 1000 actinobacteria strains.</title>
        <authorList>
            <person name="Klenk H.-P."/>
        </authorList>
    </citation>
    <scope>NUCLEOTIDE SEQUENCE [LARGE SCALE GENOMIC DNA]</scope>
    <source>
        <strain evidence="5 6">DSM 43748</strain>
    </source>
</reference>